<protein>
    <submittedName>
        <fullName evidence="2">Uncharacterized protein</fullName>
    </submittedName>
</protein>
<keyword evidence="3" id="KW-1185">Reference proteome</keyword>
<organism evidence="2 3">
    <name type="scientific">Fragilariopsis cylindrus CCMP1102</name>
    <dbReference type="NCBI Taxonomy" id="635003"/>
    <lineage>
        <taxon>Eukaryota</taxon>
        <taxon>Sar</taxon>
        <taxon>Stramenopiles</taxon>
        <taxon>Ochrophyta</taxon>
        <taxon>Bacillariophyta</taxon>
        <taxon>Bacillariophyceae</taxon>
        <taxon>Bacillariophycidae</taxon>
        <taxon>Bacillariales</taxon>
        <taxon>Bacillariaceae</taxon>
        <taxon>Fragilariopsis</taxon>
    </lineage>
</organism>
<reference evidence="2 3" key="1">
    <citation type="submission" date="2016-09" db="EMBL/GenBank/DDBJ databases">
        <title>Extensive genetic diversity and differential bi-allelic expression allows diatom success in the polar Southern Ocean.</title>
        <authorList>
            <consortium name="DOE Joint Genome Institute"/>
            <person name="Mock T."/>
            <person name="Otillar R.P."/>
            <person name="Strauss J."/>
            <person name="Dupont C."/>
            <person name="Frickenhaus S."/>
            <person name="Maumus F."/>
            <person name="Mcmullan M."/>
            <person name="Sanges R."/>
            <person name="Schmutz J."/>
            <person name="Toseland A."/>
            <person name="Valas R."/>
            <person name="Veluchamy A."/>
            <person name="Ward B.J."/>
            <person name="Allen A."/>
            <person name="Barry K."/>
            <person name="Falciatore A."/>
            <person name="Ferrante M."/>
            <person name="Fortunato A.E."/>
            <person name="Gloeckner G."/>
            <person name="Gruber A."/>
            <person name="Hipkin R."/>
            <person name="Janech M."/>
            <person name="Kroth P."/>
            <person name="Leese F."/>
            <person name="Lindquist E."/>
            <person name="Lyon B.R."/>
            <person name="Martin J."/>
            <person name="Mayer C."/>
            <person name="Parker M."/>
            <person name="Quesneville H."/>
            <person name="Raymond J."/>
            <person name="Uhlig C."/>
            <person name="Valentin K.U."/>
            <person name="Worden A.Z."/>
            <person name="Armbrust E.V."/>
            <person name="Bowler C."/>
            <person name="Green B."/>
            <person name="Moulton V."/>
            <person name="Van Oosterhout C."/>
            <person name="Grigoriev I."/>
        </authorList>
    </citation>
    <scope>NUCLEOTIDE SEQUENCE [LARGE SCALE GENOMIC DNA]</scope>
    <source>
        <strain evidence="2 3">CCMP1102</strain>
    </source>
</reference>
<sequence>MENGVLGWKLKVFNQNSILWKKAVVATFETRFRFHFGLERAYKKSGHIYKSSSYKRKEKSISGIHYLTRGVKPSLISRLFSVSNKENMDDGDDAKMNNPSKRKVVANESGDIYMASETNADHVSPPPPT</sequence>
<evidence type="ECO:0000256" key="1">
    <source>
        <dbReference type="SAM" id="MobiDB-lite"/>
    </source>
</evidence>
<dbReference type="EMBL" id="KV784364">
    <property type="protein sequence ID" value="OEU12723.1"/>
    <property type="molecule type" value="Genomic_DNA"/>
</dbReference>
<evidence type="ECO:0000313" key="2">
    <source>
        <dbReference type="EMBL" id="OEU12723.1"/>
    </source>
</evidence>
<dbReference type="KEGG" id="fcy:FRACYDRAFT_243980"/>
<dbReference type="AlphaFoldDB" id="A0A1E7F4D8"/>
<dbReference type="InParanoid" id="A0A1E7F4D8"/>
<feature type="region of interest" description="Disordered" evidence="1">
    <location>
        <begin position="85"/>
        <end position="129"/>
    </location>
</feature>
<name>A0A1E7F4D8_9STRA</name>
<evidence type="ECO:0000313" key="3">
    <source>
        <dbReference type="Proteomes" id="UP000095751"/>
    </source>
</evidence>
<gene>
    <name evidence="2" type="ORF">FRACYDRAFT_243980</name>
</gene>
<accession>A0A1E7F4D8</accession>
<dbReference type="Proteomes" id="UP000095751">
    <property type="component" value="Unassembled WGS sequence"/>
</dbReference>
<proteinExistence type="predicted"/>